<dbReference type="CDD" id="cd04171">
    <property type="entry name" value="SelB"/>
    <property type="match status" value="1"/>
</dbReference>
<dbReference type="Pfam" id="PF25461">
    <property type="entry name" value="Beta-barrel_SelB"/>
    <property type="match status" value="1"/>
</dbReference>
<evidence type="ECO:0000256" key="8">
    <source>
        <dbReference type="ARBA" id="ARBA00031615"/>
    </source>
</evidence>
<keyword evidence="4" id="KW-0547">Nucleotide-binding</keyword>
<dbReference type="PROSITE" id="PS00301">
    <property type="entry name" value="G_TR_1"/>
    <property type="match status" value="1"/>
</dbReference>
<evidence type="ECO:0000256" key="9">
    <source>
        <dbReference type="SAM" id="MobiDB-lite"/>
    </source>
</evidence>
<dbReference type="InterPro" id="IPR004535">
    <property type="entry name" value="Transl_elong_SelB"/>
</dbReference>
<evidence type="ECO:0000256" key="2">
    <source>
        <dbReference type="ARBA" id="ARBA00015953"/>
    </source>
</evidence>
<dbReference type="InterPro" id="IPR000795">
    <property type="entry name" value="T_Tr_GTP-bd_dom"/>
</dbReference>
<dbReference type="Gene3D" id="3.40.50.300">
    <property type="entry name" value="P-loop containing nucleotide triphosphate hydrolases"/>
    <property type="match status" value="1"/>
</dbReference>
<keyword evidence="5" id="KW-0648">Protein biosynthesis</keyword>
<dbReference type="Gene3D" id="1.10.10.10">
    <property type="entry name" value="Winged helix-like DNA-binding domain superfamily/Winged helix DNA-binding domain"/>
    <property type="match status" value="3"/>
</dbReference>
<dbReference type="Pfam" id="PF09107">
    <property type="entry name" value="WHD_3rd_SelB"/>
    <property type="match status" value="1"/>
</dbReference>
<keyword evidence="6" id="KW-0342">GTP-binding</keyword>
<evidence type="ECO:0000256" key="4">
    <source>
        <dbReference type="ARBA" id="ARBA00022741"/>
    </source>
</evidence>
<dbReference type="Pfam" id="PF03144">
    <property type="entry name" value="GTP_EFTU_D2"/>
    <property type="match status" value="1"/>
</dbReference>
<dbReference type="InterPro" id="IPR015190">
    <property type="entry name" value="Elong_fac_SelB-wing-hlx_typ-2"/>
</dbReference>
<dbReference type="OrthoDB" id="9803139at2"/>
<feature type="domain" description="Tr-type G" evidence="10">
    <location>
        <begin position="1"/>
        <end position="181"/>
    </location>
</feature>
<dbReference type="InterPro" id="IPR036390">
    <property type="entry name" value="WH_DNA-bd_sf"/>
</dbReference>
<name>A0A016XE10_9BURK</name>
<dbReference type="GO" id="GO:0005737">
    <property type="term" value="C:cytoplasm"/>
    <property type="evidence" value="ECO:0007669"/>
    <property type="project" value="UniProtKB-SubCell"/>
</dbReference>
<evidence type="ECO:0000313" key="12">
    <source>
        <dbReference type="Proteomes" id="UP000023268"/>
    </source>
</evidence>
<dbReference type="PANTHER" id="PTHR43721:SF22">
    <property type="entry name" value="ELONGATION FACTOR TU, MITOCHONDRIAL"/>
    <property type="match status" value="1"/>
</dbReference>
<dbReference type="InterPro" id="IPR027417">
    <property type="entry name" value="P-loop_NTPase"/>
</dbReference>
<dbReference type="CDD" id="cd15491">
    <property type="entry name" value="selB_III"/>
    <property type="match status" value="1"/>
</dbReference>
<keyword evidence="11" id="KW-0251">Elongation factor</keyword>
<dbReference type="InterPro" id="IPR009000">
    <property type="entry name" value="Transl_B-barrel_sf"/>
</dbReference>
<dbReference type="eggNOG" id="COG3276">
    <property type="taxonomic scope" value="Bacteria"/>
</dbReference>
<evidence type="ECO:0000259" key="10">
    <source>
        <dbReference type="PROSITE" id="PS51722"/>
    </source>
</evidence>
<dbReference type="Proteomes" id="UP000023268">
    <property type="component" value="Unassembled WGS sequence"/>
</dbReference>
<dbReference type="GO" id="GO:0003723">
    <property type="term" value="F:RNA binding"/>
    <property type="evidence" value="ECO:0007669"/>
    <property type="project" value="InterPro"/>
</dbReference>
<dbReference type="RefSeq" id="WP_035604612.1">
    <property type="nucleotide sequence ID" value="NZ_JEMG01000001.1"/>
</dbReference>
<sequence length="687" mass="73222">MIVGTAGHIDHGKTTLVRALTGVDTDRLKEEKARGISIELGYAYIPLPQTTGEDAREVLGFIDVPGHEKFVHTMAAGVAGIAHALLVVAADDGVMPQTREHLAIALLLGVREGSIALTKTDRVDAARIATVRAELQALLAGTPLAGAALFETTATRDGDPGVAALRAHLFERARAHAARPDDGLFRLAVDRVFTLAGQGTVVTGTVFGGTARIGDSLRHSASGQLARVRSIHAQNRASASGHAGQRVALALAGIEKDAIQRGDWIADAPALRATRRMDVRLQLLPGAEIRAWTPVHVHLGAAHHLAHAVPLEGDLVRHGDSQRNTDTADQPSDAPAAKGTRVQLVFDADVYATAGDRYILRNAQASRTLGGGQVLDPYAPERKRRSPARLAWLDALQAALHDGGLAPLLDHAPHGLTRNHLALLLGRPPESLAWPADVLALPLAEGDALLVATAHWQGLRAQVLDALTRLHTQSPDEPGVNAARLRRMALPNLNAATQAQGDALWQGLLAALLAEGALAQSGAWLHLPTHRVELSAAEQTLAERLLPALRGASPVEGYDPPWVRDLARDFQVGEEVVRQLLRKLARQGALHQVVKDLFYSAERMDELAALIARLAVEAASGPAQESVDAVAVPATQGAVEAARFRDATGLGRKRAIQVLEYFDRVGYTRRVRDAHLLRPGVSWQGVA</sequence>
<evidence type="ECO:0000256" key="1">
    <source>
        <dbReference type="ARBA" id="ARBA00004496"/>
    </source>
</evidence>
<dbReference type="SUPFAM" id="SSF46785">
    <property type="entry name" value="Winged helix' DNA-binding domain"/>
    <property type="match status" value="3"/>
</dbReference>
<dbReference type="EMBL" id="JEMG01000001">
    <property type="protein sequence ID" value="EYC50125.1"/>
    <property type="molecule type" value="Genomic_DNA"/>
</dbReference>
<dbReference type="GO" id="GO:0003924">
    <property type="term" value="F:GTPase activity"/>
    <property type="evidence" value="ECO:0007669"/>
    <property type="project" value="InterPro"/>
</dbReference>
<evidence type="ECO:0000256" key="3">
    <source>
        <dbReference type="ARBA" id="ARBA00022490"/>
    </source>
</evidence>
<keyword evidence="3" id="KW-0963">Cytoplasm</keyword>
<dbReference type="GO" id="GO:0005525">
    <property type="term" value="F:GTP binding"/>
    <property type="evidence" value="ECO:0007669"/>
    <property type="project" value="UniProtKB-KW"/>
</dbReference>
<dbReference type="Pfam" id="PF00009">
    <property type="entry name" value="GTP_EFTU"/>
    <property type="match status" value="1"/>
</dbReference>
<protein>
    <recommendedName>
        <fullName evidence="2">Selenocysteine-specific elongation factor</fullName>
    </recommendedName>
    <alternativeName>
        <fullName evidence="8">SelB translation factor</fullName>
    </alternativeName>
</protein>
<dbReference type="STRING" id="1458275.AZ34_02895"/>
<evidence type="ECO:0000256" key="5">
    <source>
        <dbReference type="ARBA" id="ARBA00022917"/>
    </source>
</evidence>
<dbReference type="Pfam" id="PF09106">
    <property type="entry name" value="WHD_2nd_SelB"/>
    <property type="match status" value="1"/>
</dbReference>
<evidence type="ECO:0000256" key="6">
    <source>
        <dbReference type="ARBA" id="ARBA00023134"/>
    </source>
</evidence>
<dbReference type="GO" id="GO:0001514">
    <property type="term" value="P:selenocysteine incorporation"/>
    <property type="evidence" value="ECO:0007669"/>
    <property type="project" value="InterPro"/>
</dbReference>
<dbReference type="InterPro" id="IPR004161">
    <property type="entry name" value="EFTu-like_2"/>
</dbReference>
<organism evidence="11 12">
    <name type="scientific">Hylemonella gracilis str. Niagara R</name>
    <dbReference type="NCBI Taxonomy" id="1458275"/>
    <lineage>
        <taxon>Bacteria</taxon>
        <taxon>Pseudomonadati</taxon>
        <taxon>Pseudomonadota</taxon>
        <taxon>Betaproteobacteria</taxon>
        <taxon>Burkholderiales</taxon>
        <taxon>Comamonadaceae</taxon>
        <taxon>Hylemonella</taxon>
    </lineage>
</organism>
<dbReference type="PANTHER" id="PTHR43721">
    <property type="entry name" value="ELONGATION FACTOR TU-RELATED"/>
    <property type="match status" value="1"/>
</dbReference>
<dbReference type="InterPro" id="IPR050055">
    <property type="entry name" value="EF-Tu_GTPase"/>
</dbReference>
<proteinExistence type="predicted"/>
<dbReference type="SUPFAM" id="SSF52540">
    <property type="entry name" value="P-loop containing nucleoside triphosphate hydrolases"/>
    <property type="match status" value="1"/>
</dbReference>
<dbReference type="SUPFAM" id="SSF50447">
    <property type="entry name" value="Translation proteins"/>
    <property type="match status" value="1"/>
</dbReference>
<comment type="caution">
    <text evidence="11">The sequence shown here is derived from an EMBL/GenBank/DDBJ whole genome shotgun (WGS) entry which is preliminary data.</text>
</comment>
<evidence type="ECO:0000313" key="11">
    <source>
        <dbReference type="EMBL" id="EYC50125.1"/>
    </source>
</evidence>
<dbReference type="PROSITE" id="PS51722">
    <property type="entry name" value="G_TR_2"/>
    <property type="match status" value="1"/>
</dbReference>
<dbReference type="InterPro" id="IPR036388">
    <property type="entry name" value="WH-like_DNA-bd_sf"/>
</dbReference>
<reference evidence="11 12" key="1">
    <citation type="submission" date="2014-02" db="EMBL/GenBank/DDBJ databases">
        <title>Draft Genome of Hylemonella gracilis isolated from the Niagara River.</title>
        <authorList>
            <person name="Pawlowski D.R."/>
            <person name="Koudelka G.B."/>
        </authorList>
    </citation>
    <scope>NUCLEOTIDE SEQUENCE [LARGE SCALE GENOMIC DNA]</scope>
    <source>
        <strain evidence="11 12">Niagara R</strain>
    </source>
</reference>
<dbReference type="CDD" id="cd03696">
    <property type="entry name" value="SelB_II"/>
    <property type="match status" value="1"/>
</dbReference>
<dbReference type="InterPro" id="IPR015191">
    <property type="entry name" value="SelB_WHD4"/>
</dbReference>
<dbReference type="InterPro" id="IPR057335">
    <property type="entry name" value="Beta-barrel_SelB"/>
</dbReference>
<dbReference type="NCBIfam" id="TIGR00475">
    <property type="entry name" value="selB"/>
    <property type="match status" value="1"/>
</dbReference>
<dbReference type="GO" id="GO:0003746">
    <property type="term" value="F:translation elongation factor activity"/>
    <property type="evidence" value="ECO:0007669"/>
    <property type="project" value="UniProtKB-KW"/>
</dbReference>
<dbReference type="InterPro" id="IPR031157">
    <property type="entry name" value="G_TR_CS"/>
</dbReference>
<comment type="function">
    <text evidence="7">Translation factor necessary for the incorporation of selenocysteine into proteins. It probably replaces EF-Tu for the insertion of selenocysteine directed by the UGA codon. SelB binds GTP and GDP.</text>
</comment>
<evidence type="ECO:0000256" key="7">
    <source>
        <dbReference type="ARBA" id="ARBA00025526"/>
    </source>
</evidence>
<dbReference type="Pfam" id="PF21214">
    <property type="entry name" value="WHD_2nd_SelB_bact"/>
    <property type="match status" value="1"/>
</dbReference>
<dbReference type="SUPFAM" id="SSF50465">
    <property type="entry name" value="EF-Tu/eEF-1alpha/eIF2-gamma C-terminal domain"/>
    <property type="match status" value="1"/>
</dbReference>
<feature type="region of interest" description="Disordered" evidence="9">
    <location>
        <begin position="317"/>
        <end position="338"/>
    </location>
</feature>
<accession>A0A016XE10</accession>
<dbReference type="Gene3D" id="2.40.30.10">
    <property type="entry name" value="Translation factors"/>
    <property type="match status" value="1"/>
</dbReference>
<dbReference type="AlphaFoldDB" id="A0A016XE10"/>
<comment type="subcellular location">
    <subcellularLocation>
        <location evidence="1">Cytoplasm</location>
    </subcellularLocation>
</comment>
<gene>
    <name evidence="11" type="ORF">AZ34_02895</name>
</gene>
<dbReference type="InterPro" id="IPR009001">
    <property type="entry name" value="Transl_elong_EF1A/Init_IF2_C"/>
</dbReference>
<dbReference type="InterPro" id="IPR048931">
    <property type="entry name" value="WHD_2nd_SelB_bact"/>
</dbReference>